<gene>
    <name evidence="1" type="ORF">S01H1_40961</name>
</gene>
<evidence type="ECO:0000313" key="1">
    <source>
        <dbReference type="EMBL" id="GAG10186.1"/>
    </source>
</evidence>
<accession>X0WBY3</accession>
<evidence type="ECO:0008006" key="2">
    <source>
        <dbReference type="Google" id="ProtNLM"/>
    </source>
</evidence>
<protein>
    <recommendedName>
        <fullName evidence="2">Twin-arginine translocation signal domain-containing protein</fullName>
    </recommendedName>
</protein>
<dbReference type="AlphaFoldDB" id="X0WBY3"/>
<proteinExistence type="predicted"/>
<name>X0WBY3_9ZZZZ</name>
<comment type="caution">
    <text evidence="1">The sequence shown here is derived from an EMBL/GenBank/DDBJ whole genome shotgun (WGS) entry which is preliminary data.</text>
</comment>
<sequence>MKPKGITRRDFLRDSTSAALAGAFYLSLPGKLSARSGEKTRVVLIREQDVLNELNKPDDAVLARMLDDAVTTLLGEEKPLEAWKRLIKPDDIVGIKSNVWSYLPVPPGLEQAIRNRVIDAGVAKKNISIRDRGL</sequence>
<dbReference type="EMBL" id="BARS01025957">
    <property type="protein sequence ID" value="GAG10186.1"/>
    <property type="molecule type" value="Genomic_DNA"/>
</dbReference>
<dbReference type="InterPro" id="IPR019546">
    <property type="entry name" value="TAT_signal_bac_arc"/>
</dbReference>
<dbReference type="NCBIfam" id="TIGR01409">
    <property type="entry name" value="TAT_signal_seq"/>
    <property type="match status" value="1"/>
</dbReference>
<reference evidence="1" key="1">
    <citation type="journal article" date="2014" name="Front. Microbiol.">
        <title>High frequency of phylogenetically diverse reductive dehalogenase-homologous genes in deep subseafloor sedimentary metagenomes.</title>
        <authorList>
            <person name="Kawai M."/>
            <person name="Futagami T."/>
            <person name="Toyoda A."/>
            <person name="Takaki Y."/>
            <person name="Nishi S."/>
            <person name="Hori S."/>
            <person name="Arai W."/>
            <person name="Tsubouchi T."/>
            <person name="Morono Y."/>
            <person name="Uchiyama I."/>
            <person name="Ito T."/>
            <person name="Fujiyama A."/>
            <person name="Inagaki F."/>
            <person name="Takami H."/>
        </authorList>
    </citation>
    <scope>NUCLEOTIDE SEQUENCE</scope>
    <source>
        <strain evidence="1">Expedition CK06-06</strain>
    </source>
</reference>
<organism evidence="1">
    <name type="scientific">marine sediment metagenome</name>
    <dbReference type="NCBI Taxonomy" id="412755"/>
    <lineage>
        <taxon>unclassified sequences</taxon>
        <taxon>metagenomes</taxon>
        <taxon>ecological metagenomes</taxon>
    </lineage>
</organism>
<dbReference type="PROSITE" id="PS51318">
    <property type="entry name" value="TAT"/>
    <property type="match status" value="1"/>
</dbReference>
<dbReference type="InterPro" id="IPR006311">
    <property type="entry name" value="TAT_signal"/>
</dbReference>
<feature type="non-terminal residue" evidence="1">
    <location>
        <position position="134"/>
    </location>
</feature>